<comment type="caution">
    <text evidence="3">The sequence shown here is derived from an EMBL/GenBank/DDBJ whole genome shotgun (WGS) entry which is preliminary data.</text>
</comment>
<comment type="similarity">
    <text evidence="1">Belongs to the DinB family.</text>
</comment>
<dbReference type="Proteomes" id="UP000659124">
    <property type="component" value="Unassembled WGS sequence"/>
</dbReference>
<accession>A0ABR7TI63</accession>
<dbReference type="SUPFAM" id="SSF109854">
    <property type="entry name" value="DinB/YfiT-like putative metalloenzymes"/>
    <property type="match status" value="1"/>
</dbReference>
<dbReference type="EMBL" id="JACVFC010000001">
    <property type="protein sequence ID" value="MBC9929203.1"/>
    <property type="molecule type" value="Genomic_DNA"/>
</dbReference>
<evidence type="ECO:0000313" key="3">
    <source>
        <dbReference type="EMBL" id="MBC9929203.1"/>
    </source>
</evidence>
<evidence type="ECO:0000256" key="1">
    <source>
        <dbReference type="ARBA" id="ARBA00008635"/>
    </source>
</evidence>
<dbReference type="InterPro" id="IPR034660">
    <property type="entry name" value="DinB/YfiT-like"/>
</dbReference>
<evidence type="ECO:0000313" key="4">
    <source>
        <dbReference type="Proteomes" id="UP000659124"/>
    </source>
</evidence>
<gene>
    <name evidence="3" type="ORF">ICL07_02390</name>
</gene>
<reference evidence="3 4" key="1">
    <citation type="submission" date="2020-09" db="EMBL/GenBank/DDBJ databases">
        <title>Genome sequences of type strains of Chitinophaga qingshengii and Chitinophaga varians.</title>
        <authorList>
            <person name="Kittiwongwattana C."/>
        </authorList>
    </citation>
    <scope>NUCLEOTIDE SEQUENCE [LARGE SCALE GENOMIC DNA]</scope>
    <source>
        <strain evidence="3 4">JCM 30026</strain>
    </source>
</reference>
<keyword evidence="2" id="KW-0479">Metal-binding</keyword>
<organism evidence="3 4">
    <name type="scientific">Chitinophaga qingshengii</name>
    <dbReference type="NCBI Taxonomy" id="1569794"/>
    <lineage>
        <taxon>Bacteria</taxon>
        <taxon>Pseudomonadati</taxon>
        <taxon>Bacteroidota</taxon>
        <taxon>Chitinophagia</taxon>
        <taxon>Chitinophagales</taxon>
        <taxon>Chitinophagaceae</taxon>
        <taxon>Chitinophaga</taxon>
    </lineage>
</organism>
<evidence type="ECO:0000256" key="2">
    <source>
        <dbReference type="ARBA" id="ARBA00022723"/>
    </source>
</evidence>
<name>A0ABR7TI63_9BACT</name>
<dbReference type="Gene3D" id="1.20.120.450">
    <property type="entry name" value="dinb family like domain"/>
    <property type="match status" value="1"/>
</dbReference>
<dbReference type="Pfam" id="PF05163">
    <property type="entry name" value="DinB"/>
    <property type="match status" value="1"/>
</dbReference>
<keyword evidence="4" id="KW-1185">Reference proteome</keyword>
<protein>
    <submittedName>
        <fullName evidence="3">DinB family protein</fullName>
    </submittedName>
</protein>
<dbReference type="InterPro" id="IPR007837">
    <property type="entry name" value="DinB"/>
</dbReference>
<proteinExistence type="inferred from homology"/>
<sequence length="176" mass="19843">MKPHKLLFATGVAICLSLQIYAQQITGNMLKDWERAKEYTKEYLDVMPDKSYDLKPTPEMRSFAEQMLHLAEANYGFAAAASGSTLPGKPGDMEKNSDKSKAAVTKTVMDSYDYVMDKIKGLTDAQLAEKIKVFGRFEMTRGEALNKDFEHQTHHRGQTTVYIRLAGAKPPQEKLF</sequence>
<dbReference type="RefSeq" id="WP_188086347.1">
    <property type="nucleotide sequence ID" value="NZ_JACVFC010000001.1"/>
</dbReference>